<feature type="transmembrane region" description="Helical" evidence="13">
    <location>
        <begin position="56"/>
        <end position="82"/>
    </location>
</feature>
<evidence type="ECO:0000256" key="6">
    <source>
        <dbReference type="ARBA" id="ARBA00022692"/>
    </source>
</evidence>
<comment type="cofactor">
    <cofactor evidence="12">
        <name>heme</name>
        <dbReference type="ChEBI" id="CHEBI:30413"/>
    </cofactor>
    <text evidence="12">The heme is bound between the two transmembrane subunits.</text>
</comment>
<evidence type="ECO:0000256" key="8">
    <source>
        <dbReference type="ARBA" id="ARBA00022989"/>
    </source>
</evidence>
<keyword evidence="8 13" id="KW-1133">Transmembrane helix</keyword>
<evidence type="ECO:0000256" key="7">
    <source>
        <dbReference type="ARBA" id="ARBA00022723"/>
    </source>
</evidence>
<dbReference type="Pfam" id="PF01127">
    <property type="entry name" value="Sdh_cyt"/>
    <property type="match status" value="1"/>
</dbReference>
<dbReference type="CDD" id="cd03499">
    <property type="entry name" value="SQR_TypeC_SdhC"/>
    <property type="match status" value="1"/>
</dbReference>
<dbReference type="InterPro" id="IPR034804">
    <property type="entry name" value="SQR/QFR_C/D"/>
</dbReference>
<evidence type="ECO:0000256" key="10">
    <source>
        <dbReference type="ARBA" id="ARBA00023136"/>
    </source>
</evidence>
<evidence type="ECO:0000313" key="14">
    <source>
        <dbReference type="EMBL" id="PPI88724.1"/>
    </source>
</evidence>
<dbReference type="Proteomes" id="UP000295937">
    <property type="component" value="Unassembled WGS sequence"/>
</dbReference>
<comment type="caution">
    <text evidence="14">The sequence shown here is derived from an EMBL/GenBank/DDBJ whole genome shotgun (WGS) entry which is preliminary data.</text>
</comment>
<evidence type="ECO:0000256" key="5">
    <source>
        <dbReference type="ARBA" id="ARBA00022617"/>
    </source>
</evidence>
<dbReference type="NCBIfam" id="TIGR02970">
    <property type="entry name" value="succ_dehyd_cytB"/>
    <property type="match status" value="1"/>
</dbReference>
<dbReference type="InterPro" id="IPR018495">
    <property type="entry name" value="Succ_DH_cyt_bsu_CS"/>
</dbReference>
<reference evidence="14 15" key="1">
    <citation type="journal article" date="2018" name="Genome Biol. Evol.">
        <title>Cladogenesis and Genomic Streamlining in Extracellular Endosymbionts of Tropical Stink Bugs.</title>
        <authorList>
            <person name="Otero-Bravo A."/>
            <person name="Goffredi S."/>
            <person name="Sabree Z.L."/>
        </authorList>
    </citation>
    <scope>NUCLEOTIDE SEQUENCE [LARGE SCALE GENOMIC DNA]</scope>
    <source>
        <strain evidence="14 15">SoEO</strain>
    </source>
</reference>
<keyword evidence="10 13" id="KW-0472">Membrane</keyword>
<dbReference type="GO" id="GO:0046872">
    <property type="term" value="F:metal ion binding"/>
    <property type="evidence" value="ECO:0007669"/>
    <property type="project" value="UniProtKB-KW"/>
</dbReference>
<evidence type="ECO:0000256" key="9">
    <source>
        <dbReference type="ARBA" id="ARBA00023004"/>
    </source>
</evidence>
<dbReference type="InterPro" id="IPR014314">
    <property type="entry name" value="Succ_DH_cytb556"/>
</dbReference>
<dbReference type="InterPro" id="IPR000701">
    <property type="entry name" value="SuccDH_FuR_B_TM-su"/>
</dbReference>
<dbReference type="PANTHER" id="PTHR10978:SF5">
    <property type="entry name" value="SUCCINATE DEHYDROGENASE CYTOCHROME B560 SUBUNIT, MITOCHONDRIAL"/>
    <property type="match status" value="1"/>
</dbReference>
<keyword evidence="9 12" id="KW-0408">Iron</keyword>
<dbReference type="SUPFAM" id="SSF81343">
    <property type="entry name" value="Fumarate reductase respiratory complex transmembrane subunits"/>
    <property type="match status" value="1"/>
</dbReference>
<gene>
    <name evidence="14" type="primary">sdhC</name>
    <name evidence="14" type="ORF">CRV09_00185</name>
</gene>
<dbReference type="RefSeq" id="WP_136132151.1">
    <property type="nucleotide sequence ID" value="NZ_PDKR01000001.1"/>
</dbReference>
<dbReference type="AlphaFoldDB" id="A0A2P5T297"/>
<dbReference type="GO" id="GO:0006099">
    <property type="term" value="P:tricarboxylic acid cycle"/>
    <property type="evidence" value="ECO:0007669"/>
    <property type="project" value="InterPro"/>
</dbReference>
<feature type="binding site" description="axial binding residue" evidence="12">
    <location>
        <position position="80"/>
    </location>
    <ligand>
        <name>heme</name>
        <dbReference type="ChEBI" id="CHEBI:30413"/>
        <note>ligand shared with second transmembrane subunit</note>
    </ligand>
    <ligandPart>
        <name>Fe</name>
        <dbReference type="ChEBI" id="CHEBI:18248"/>
    </ligandPart>
</feature>
<evidence type="ECO:0000256" key="1">
    <source>
        <dbReference type="ARBA" id="ARBA00004050"/>
    </source>
</evidence>
<dbReference type="EMBL" id="PDKR01000001">
    <property type="protein sequence ID" value="PPI88724.1"/>
    <property type="molecule type" value="Genomic_DNA"/>
</dbReference>
<dbReference type="Gene3D" id="1.20.1300.10">
    <property type="entry name" value="Fumarate reductase/succinate dehydrogenase, transmembrane subunit"/>
    <property type="match status" value="1"/>
</dbReference>
<name>A0A2P5T297_9GAMM</name>
<keyword evidence="6 13" id="KW-0812">Transmembrane</keyword>
<dbReference type="GO" id="GO:0005886">
    <property type="term" value="C:plasma membrane"/>
    <property type="evidence" value="ECO:0007669"/>
    <property type="project" value="TreeGrafter"/>
</dbReference>
<evidence type="ECO:0000256" key="12">
    <source>
        <dbReference type="PIRSR" id="PIRSR000178-1"/>
    </source>
</evidence>
<sequence length="125" mass="14089">MNKSRPINLKLSTIHFPVTAISSILHRISGIVILIVFGILLWFLNLSLSSPENFQYVISLFNSSFCKFIIWLISISLIYHITNGIRHILTDLSFLSETLGNSIISTYVIFGITIILSICAGVFIW</sequence>
<organism evidence="14 15">
    <name type="scientific">Candidatus Pantoea edessiphila</name>
    <dbReference type="NCBI Taxonomy" id="2044610"/>
    <lineage>
        <taxon>Bacteria</taxon>
        <taxon>Pseudomonadati</taxon>
        <taxon>Pseudomonadota</taxon>
        <taxon>Gammaproteobacteria</taxon>
        <taxon>Enterobacterales</taxon>
        <taxon>Erwiniaceae</taxon>
        <taxon>Pantoea</taxon>
    </lineage>
</organism>
<comment type="subcellular location">
    <subcellularLocation>
        <location evidence="2">Membrane</location>
        <topology evidence="2">Multi-pass membrane protein</topology>
    </subcellularLocation>
</comment>
<evidence type="ECO:0000256" key="11">
    <source>
        <dbReference type="ARBA" id="ARBA00025912"/>
    </source>
</evidence>
<evidence type="ECO:0000256" key="3">
    <source>
        <dbReference type="ARBA" id="ARBA00007244"/>
    </source>
</evidence>
<evidence type="ECO:0000256" key="2">
    <source>
        <dbReference type="ARBA" id="ARBA00004141"/>
    </source>
</evidence>
<dbReference type="GO" id="GO:0009055">
    <property type="term" value="F:electron transfer activity"/>
    <property type="evidence" value="ECO:0007669"/>
    <property type="project" value="InterPro"/>
</dbReference>
<feature type="transmembrane region" description="Helical" evidence="13">
    <location>
        <begin position="20"/>
        <end position="44"/>
    </location>
</feature>
<evidence type="ECO:0000313" key="15">
    <source>
        <dbReference type="Proteomes" id="UP000295937"/>
    </source>
</evidence>
<dbReference type="PANTHER" id="PTHR10978">
    <property type="entry name" value="SUCCINATE DEHYDROGENASE CYTOCHROME B560 SUBUNIT"/>
    <property type="match status" value="1"/>
</dbReference>
<protein>
    <recommendedName>
        <fullName evidence="4">Succinate dehydrogenase cytochrome b556 subunit</fullName>
    </recommendedName>
</protein>
<dbReference type="PROSITE" id="PS01000">
    <property type="entry name" value="SDH_CYT_1"/>
    <property type="match status" value="1"/>
</dbReference>
<evidence type="ECO:0000256" key="4">
    <source>
        <dbReference type="ARBA" id="ARBA00020076"/>
    </source>
</evidence>
<keyword evidence="5 12" id="KW-0349">Heme</keyword>
<accession>A0A2P5T297</accession>
<dbReference type="OrthoDB" id="9799441at2"/>
<feature type="transmembrane region" description="Helical" evidence="13">
    <location>
        <begin position="102"/>
        <end position="124"/>
    </location>
</feature>
<proteinExistence type="inferred from homology"/>
<comment type="similarity">
    <text evidence="3">Belongs to the cytochrome b560 family.</text>
</comment>
<keyword evidence="7 12" id="KW-0479">Metal-binding</keyword>
<comment type="subunit">
    <text evidence="11">Part of an enzyme complex containing four subunits: a flavoprotein, an iron-sulfur protein, plus two membrane-anchoring proteins, SdhC and SdhD. The complex can form homotrimers.</text>
</comment>
<comment type="function">
    <text evidence="1">Membrane-anchoring subunit of succinate dehydrogenase (SDH).</text>
</comment>
<dbReference type="PIRSF" id="PIRSF000178">
    <property type="entry name" value="SDH_cyt_b560"/>
    <property type="match status" value="1"/>
</dbReference>
<evidence type="ECO:0000256" key="13">
    <source>
        <dbReference type="SAM" id="Phobius"/>
    </source>
</evidence>